<dbReference type="OrthoDB" id="5452435at2"/>
<evidence type="ECO:0000313" key="2">
    <source>
        <dbReference type="Proteomes" id="UP000269883"/>
    </source>
</evidence>
<dbReference type="AlphaFoldDB" id="A0A2Z6AYZ4"/>
<protein>
    <submittedName>
        <fullName evidence="1">Uncharacterized protein</fullName>
    </submittedName>
</protein>
<dbReference type="KEGG" id="dfl:DFE_1743"/>
<evidence type="ECO:0000313" key="1">
    <source>
        <dbReference type="EMBL" id="BBD08469.1"/>
    </source>
</evidence>
<dbReference type="RefSeq" id="WP_126378588.1">
    <property type="nucleotide sequence ID" value="NZ_AP017378.1"/>
</dbReference>
<reference evidence="1 2" key="1">
    <citation type="journal article" date="2018" name="Sci. Adv.">
        <title>Multi-heme cytochromes provide a pathway for survival in energy-limited environments.</title>
        <authorList>
            <person name="Deng X."/>
            <person name="Dohmae N."/>
            <person name="Nealson K.H."/>
            <person name="Hashimoto K."/>
            <person name="Okamoto A."/>
        </authorList>
    </citation>
    <scope>NUCLEOTIDE SEQUENCE [LARGE SCALE GENOMIC DNA]</scope>
    <source>
        <strain evidence="1 2">IS5</strain>
    </source>
</reference>
<dbReference type="EMBL" id="AP017378">
    <property type="protein sequence ID" value="BBD08469.1"/>
    <property type="molecule type" value="Genomic_DNA"/>
</dbReference>
<keyword evidence="2" id="KW-1185">Reference proteome</keyword>
<gene>
    <name evidence="1" type="ORF">DFE_1743</name>
</gene>
<dbReference type="Proteomes" id="UP000269883">
    <property type="component" value="Chromosome"/>
</dbReference>
<name>A0A2Z6AYZ4_9BACT</name>
<organism evidence="1 2">
    <name type="scientific">Desulfovibrio ferrophilus</name>
    <dbReference type="NCBI Taxonomy" id="241368"/>
    <lineage>
        <taxon>Bacteria</taxon>
        <taxon>Pseudomonadati</taxon>
        <taxon>Thermodesulfobacteriota</taxon>
        <taxon>Desulfovibrionia</taxon>
        <taxon>Desulfovibrionales</taxon>
        <taxon>Desulfovibrionaceae</taxon>
        <taxon>Desulfovibrio</taxon>
    </lineage>
</organism>
<sequence>MSKTDQMPMENLTSVNEVLEHLQDCGRKVRKSKLYQDVKTGLLARQPGGGFSKAAVDAYAQALPLVAVPKVDSDNIKELARRRQEATIQKIEEETARIRFKREVERGRFIPREQVELELAGRAVVLESGLRQAVEMNVLDLIHLVDGDPRKSQRFLEVFDGYLNEALNQFASKAEFEVTFTDADAGNGTETGE</sequence>
<accession>A0A2Z6AYZ4</accession>
<proteinExistence type="predicted"/>